<feature type="compositionally biased region" description="Basic and acidic residues" evidence="1">
    <location>
        <begin position="1"/>
        <end position="33"/>
    </location>
</feature>
<evidence type="ECO:0000256" key="1">
    <source>
        <dbReference type="SAM" id="MobiDB-lite"/>
    </source>
</evidence>
<feature type="compositionally biased region" description="Polar residues" evidence="1">
    <location>
        <begin position="58"/>
        <end position="68"/>
    </location>
</feature>
<feature type="region of interest" description="Disordered" evidence="1">
    <location>
        <begin position="1"/>
        <end position="68"/>
    </location>
</feature>
<organism evidence="2 3">
    <name type="scientific">Brassica carinata</name>
    <name type="common">Ethiopian mustard</name>
    <name type="synonym">Abyssinian cabbage</name>
    <dbReference type="NCBI Taxonomy" id="52824"/>
    <lineage>
        <taxon>Eukaryota</taxon>
        <taxon>Viridiplantae</taxon>
        <taxon>Streptophyta</taxon>
        <taxon>Embryophyta</taxon>
        <taxon>Tracheophyta</taxon>
        <taxon>Spermatophyta</taxon>
        <taxon>Magnoliopsida</taxon>
        <taxon>eudicotyledons</taxon>
        <taxon>Gunneridae</taxon>
        <taxon>Pentapetalae</taxon>
        <taxon>rosids</taxon>
        <taxon>malvids</taxon>
        <taxon>Brassicales</taxon>
        <taxon>Brassicaceae</taxon>
        <taxon>Brassiceae</taxon>
        <taxon>Brassica</taxon>
    </lineage>
</organism>
<comment type="caution">
    <text evidence="2">The sequence shown here is derived from an EMBL/GenBank/DDBJ whole genome shotgun (WGS) entry which is preliminary data.</text>
</comment>
<keyword evidence="3" id="KW-1185">Reference proteome</keyword>
<protein>
    <submittedName>
        <fullName evidence="2">Uncharacterized protein</fullName>
    </submittedName>
</protein>
<dbReference type="AlphaFoldDB" id="A0A8X7UZW9"/>
<gene>
    <name evidence="2" type="ORF">Bca52824_043638</name>
</gene>
<sequence length="68" mass="8054">MQKHTGLEGEKNERFSELRRVHYDEFHKVKELRSLGSFYEEEEDEDDGASKKQRQQPHHTANAASPKR</sequence>
<evidence type="ECO:0000313" key="3">
    <source>
        <dbReference type="Proteomes" id="UP000886595"/>
    </source>
</evidence>
<reference evidence="2 3" key="1">
    <citation type="submission" date="2020-02" db="EMBL/GenBank/DDBJ databases">
        <authorList>
            <person name="Ma Q."/>
            <person name="Huang Y."/>
            <person name="Song X."/>
            <person name="Pei D."/>
        </authorList>
    </citation>
    <scope>NUCLEOTIDE SEQUENCE [LARGE SCALE GENOMIC DNA]</scope>
    <source>
        <strain evidence="2">Sxm20200214</strain>
        <tissue evidence="2">Leaf</tissue>
    </source>
</reference>
<dbReference type="OrthoDB" id="551302at2759"/>
<dbReference type="EMBL" id="JAAMPC010000009">
    <property type="protein sequence ID" value="KAG2296969.1"/>
    <property type="molecule type" value="Genomic_DNA"/>
</dbReference>
<dbReference type="Proteomes" id="UP000886595">
    <property type="component" value="Unassembled WGS sequence"/>
</dbReference>
<accession>A0A8X7UZW9</accession>
<evidence type="ECO:0000313" key="2">
    <source>
        <dbReference type="EMBL" id="KAG2296969.1"/>
    </source>
</evidence>
<name>A0A8X7UZW9_BRACI</name>
<proteinExistence type="predicted"/>